<accession>A0A1V9EXC4</accession>
<evidence type="ECO:0000313" key="8">
    <source>
        <dbReference type="EMBL" id="OQP50565.1"/>
    </source>
</evidence>
<comment type="caution">
    <text evidence="6">Lacks conserved residue(s) required for the propagation of feature annotation.</text>
</comment>
<feature type="binding site" evidence="6">
    <location>
        <begin position="14"/>
        <end position="16"/>
    </location>
    <ligand>
        <name>N(1)-(5-phospho-beta-D-ribosyl)glycinamide</name>
        <dbReference type="ChEBI" id="CHEBI:143788"/>
    </ligand>
</feature>
<feature type="active site" description="Proton donor" evidence="6">
    <location>
        <position position="106"/>
    </location>
</feature>
<dbReference type="InterPro" id="IPR036477">
    <property type="entry name" value="Formyl_transf_N_sf"/>
</dbReference>
<comment type="function">
    <text evidence="6">Catalyzes the transfer of a formyl group from 10-formyltetrahydrofolate to 5-phospho-ribosyl-glycinamide (GAR), producing 5-phospho-ribosyl-N-formylglycinamide (FGAR) and tetrahydrofolate.</text>
</comment>
<reference evidence="9" key="1">
    <citation type="submission" date="2016-04" db="EMBL/GenBank/DDBJ databases">
        <authorList>
            <person name="Chen L."/>
            <person name="Zhuang W."/>
            <person name="Wang G."/>
        </authorList>
    </citation>
    <scope>NUCLEOTIDE SEQUENCE [LARGE SCALE GENOMIC DNA]</scope>
    <source>
        <strain evidence="9">17621</strain>
    </source>
</reference>
<keyword evidence="2 6" id="KW-0808">Transferase</keyword>
<feature type="site" description="Raises pKa of active site His" evidence="6">
    <location>
        <position position="147"/>
    </location>
</feature>
<comment type="caution">
    <text evidence="8">The sequence shown here is derived from an EMBL/GenBank/DDBJ whole genome shotgun (WGS) entry which is preliminary data.</text>
</comment>
<dbReference type="Proteomes" id="UP000192610">
    <property type="component" value="Unassembled WGS sequence"/>
</dbReference>
<protein>
    <recommendedName>
        <fullName evidence="6">Phosphoribosylglycinamide formyltransferase</fullName>
        <ecNumber evidence="6">2.1.2.2</ecNumber>
    </recommendedName>
    <alternativeName>
        <fullName evidence="6">5'-phosphoribosylglycinamide transformylase</fullName>
    </alternativeName>
    <alternativeName>
        <fullName evidence="6">GAR transformylase</fullName>
        <shortName evidence="6">GART</shortName>
    </alternativeName>
</protein>
<dbReference type="GO" id="GO:0005829">
    <property type="term" value="C:cytosol"/>
    <property type="evidence" value="ECO:0007669"/>
    <property type="project" value="TreeGrafter"/>
</dbReference>
<dbReference type="Pfam" id="PF00551">
    <property type="entry name" value="Formyl_trans_N"/>
    <property type="match status" value="1"/>
</dbReference>
<gene>
    <name evidence="6" type="primary">purN</name>
    <name evidence="8" type="ORF">A4H97_01620</name>
</gene>
<dbReference type="InterPro" id="IPR002376">
    <property type="entry name" value="Formyl_transf_N"/>
</dbReference>
<feature type="binding site" evidence="6">
    <location>
        <position position="104"/>
    </location>
    <ligand>
        <name>(6R)-10-formyltetrahydrofolate</name>
        <dbReference type="ChEBI" id="CHEBI:195366"/>
    </ligand>
</feature>
<dbReference type="InterPro" id="IPR001555">
    <property type="entry name" value="GART_AS"/>
</dbReference>
<dbReference type="AlphaFoldDB" id="A0A1V9EXC4"/>
<evidence type="ECO:0000256" key="3">
    <source>
        <dbReference type="ARBA" id="ARBA00022755"/>
    </source>
</evidence>
<evidence type="ECO:0000256" key="4">
    <source>
        <dbReference type="ARBA" id="ARBA00038440"/>
    </source>
</evidence>
<dbReference type="HAMAP" id="MF_01930">
    <property type="entry name" value="PurN"/>
    <property type="match status" value="1"/>
</dbReference>
<feature type="binding site" evidence="6">
    <location>
        <position position="65"/>
    </location>
    <ligand>
        <name>(6R)-10-formyltetrahydrofolate</name>
        <dbReference type="ChEBI" id="CHEBI:195366"/>
    </ligand>
</feature>
<dbReference type="CDD" id="cd08645">
    <property type="entry name" value="FMT_core_GART"/>
    <property type="match status" value="1"/>
</dbReference>
<feature type="domain" description="Formyl transferase N-terminal" evidence="7">
    <location>
        <begin position="5"/>
        <end position="182"/>
    </location>
</feature>
<dbReference type="Gene3D" id="3.40.50.170">
    <property type="entry name" value="Formyl transferase, N-terminal domain"/>
    <property type="match status" value="1"/>
</dbReference>
<proteinExistence type="inferred from homology"/>
<evidence type="ECO:0000256" key="1">
    <source>
        <dbReference type="ARBA" id="ARBA00005054"/>
    </source>
</evidence>
<dbReference type="RefSeq" id="WP_081198897.1">
    <property type="nucleotide sequence ID" value="NZ_FOCZ01000001.1"/>
</dbReference>
<evidence type="ECO:0000256" key="6">
    <source>
        <dbReference type="HAMAP-Rule" id="MF_01930"/>
    </source>
</evidence>
<evidence type="ECO:0000256" key="2">
    <source>
        <dbReference type="ARBA" id="ARBA00022679"/>
    </source>
</evidence>
<comment type="pathway">
    <text evidence="1 6">Purine metabolism; IMP biosynthesis via de novo pathway; N(2)-formyl-N(1)-(5-phospho-D-ribosyl)glycinamide from N(1)-(5-phospho-D-ribosyl)glycinamide (10-formyl THF route): step 1/1.</text>
</comment>
<organism evidence="8 9">
    <name type="scientific">Niastella yeongjuensis</name>
    <dbReference type="NCBI Taxonomy" id="354355"/>
    <lineage>
        <taxon>Bacteria</taxon>
        <taxon>Pseudomonadati</taxon>
        <taxon>Bacteroidota</taxon>
        <taxon>Chitinophagia</taxon>
        <taxon>Chitinophagales</taxon>
        <taxon>Chitinophagaceae</taxon>
        <taxon>Niastella</taxon>
    </lineage>
</organism>
<dbReference type="UniPathway" id="UPA00074">
    <property type="reaction ID" value="UER00126"/>
</dbReference>
<dbReference type="PANTHER" id="PTHR43369">
    <property type="entry name" value="PHOSPHORIBOSYLGLYCINAMIDE FORMYLTRANSFERASE"/>
    <property type="match status" value="1"/>
</dbReference>
<dbReference type="OrthoDB" id="9806170at2"/>
<evidence type="ECO:0000313" key="9">
    <source>
        <dbReference type="Proteomes" id="UP000192610"/>
    </source>
</evidence>
<evidence type="ECO:0000259" key="7">
    <source>
        <dbReference type="Pfam" id="PF00551"/>
    </source>
</evidence>
<keyword evidence="3 6" id="KW-0658">Purine biosynthesis</keyword>
<dbReference type="GO" id="GO:0006189">
    <property type="term" value="P:'de novo' IMP biosynthetic process"/>
    <property type="evidence" value="ECO:0007669"/>
    <property type="project" value="UniProtKB-UniRule"/>
</dbReference>
<dbReference type="PANTHER" id="PTHR43369:SF2">
    <property type="entry name" value="PHOSPHORIBOSYLGLYCINAMIDE FORMYLTRANSFERASE"/>
    <property type="match status" value="1"/>
</dbReference>
<dbReference type="PROSITE" id="PS00373">
    <property type="entry name" value="GART"/>
    <property type="match status" value="1"/>
</dbReference>
<evidence type="ECO:0000256" key="5">
    <source>
        <dbReference type="ARBA" id="ARBA00047664"/>
    </source>
</evidence>
<comment type="similarity">
    <text evidence="4 6">Belongs to the GART family.</text>
</comment>
<dbReference type="SUPFAM" id="SSF53328">
    <property type="entry name" value="Formyltransferase"/>
    <property type="match status" value="1"/>
</dbReference>
<sequence length="196" mass="21896">MQTINVAIFASGAGSNAQKLIDYFQKHSQIKIALIVCNKPGAGVLTIAQNEKIPSLLIEKEQFFRGNAYVEELKQHNVDFIVLAGFLWKVPVQLVKAFPQHIINIHPALLPNYGGKGMYGRFVHEAVIAAKETESGISIHYVDELYDHGQLIFQARCTIEAGDTADSLAQKIHALEHEHYPVIVEKVIEDLQNRVK</sequence>
<comment type="catalytic activity">
    <reaction evidence="5 6">
        <text>N(1)-(5-phospho-beta-D-ribosyl)glycinamide + (6R)-10-formyltetrahydrofolate = N(2)-formyl-N(1)-(5-phospho-beta-D-ribosyl)glycinamide + (6S)-5,6,7,8-tetrahydrofolate + H(+)</text>
        <dbReference type="Rhea" id="RHEA:15053"/>
        <dbReference type="ChEBI" id="CHEBI:15378"/>
        <dbReference type="ChEBI" id="CHEBI:57453"/>
        <dbReference type="ChEBI" id="CHEBI:143788"/>
        <dbReference type="ChEBI" id="CHEBI:147286"/>
        <dbReference type="ChEBI" id="CHEBI:195366"/>
        <dbReference type="EC" id="2.1.2.2"/>
    </reaction>
</comment>
<dbReference type="EC" id="2.1.2.2" evidence="6"/>
<name>A0A1V9EXC4_9BACT</name>
<dbReference type="STRING" id="354355.SAMN05660816_00621"/>
<dbReference type="InterPro" id="IPR004607">
    <property type="entry name" value="GART"/>
</dbReference>
<keyword evidence="9" id="KW-1185">Reference proteome</keyword>
<dbReference type="EMBL" id="LVXG01000012">
    <property type="protein sequence ID" value="OQP50565.1"/>
    <property type="molecule type" value="Genomic_DNA"/>
</dbReference>
<dbReference type="GO" id="GO:0004644">
    <property type="term" value="F:phosphoribosylglycinamide formyltransferase activity"/>
    <property type="evidence" value="ECO:0007669"/>
    <property type="project" value="UniProtKB-UniRule"/>
</dbReference>